<feature type="compositionally biased region" description="Gly residues" evidence="1">
    <location>
        <begin position="200"/>
        <end position="209"/>
    </location>
</feature>
<protein>
    <submittedName>
        <fullName evidence="4">Uncharacterized protein</fullName>
    </submittedName>
</protein>
<feature type="compositionally biased region" description="Pro residues" evidence="1">
    <location>
        <begin position="294"/>
        <end position="306"/>
    </location>
</feature>
<dbReference type="Pfam" id="PF25871">
    <property type="entry name" value="HTH_76"/>
    <property type="match status" value="1"/>
</dbReference>
<proteinExistence type="predicted"/>
<comment type="caution">
    <text evidence="4">The sequence shown here is derived from an EMBL/GenBank/DDBJ whole genome shotgun (WGS) entry which is preliminary data.</text>
</comment>
<name>A0A162J6G9_9HYPO</name>
<dbReference type="EMBL" id="AZHD01000004">
    <property type="protein sequence ID" value="OAA64422.1"/>
    <property type="molecule type" value="Genomic_DNA"/>
</dbReference>
<dbReference type="AlphaFoldDB" id="A0A162J6G9"/>
<dbReference type="Proteomes" id="UP000076874">
    <property type="component" value="Unassembled WGS sequence"/>
</dbReference>
<dbReference type="Pfam" id="PF17733">
    <property type="entry name" value="KPWE_dom"/>
    <property type="match status" value="1"/>
</dbReference>
<organism evidence="4 5">
    <name type="scientific">Niveomyces insectorum RCEF 264</name>
    <dbReference type="NCBI Taxonomy" id="1081102"/>
    <lineage>
        <taxon>Eukaryota</taxon>
        <taxon>Fungi</taxon>
        <taxon>Dikarya</taxon>
        <taxon>Ascomycota</taxon>
        <taxon>Pezizomycotina</taxon>
        <taxon>Sordariomycetes</taxon>
        <taxon>Hypocreomycetidae</taxon>
        <taxon>Hypocreales</taxon>
        <taxon>Cordycipitaceae</taxon>
        <taxon>Niveomyces</taxon>
    </lineage>
</organism>
<evidence type="ECO:0000313" key="5">
    <source>
        <dbReference type="Proteomes" id="UP000076874"/>
    </source>
</evidence>
<evidence type="ECO:0000259" key="2">
    <source>
        <dbReference type="Pfam" id="PF17733"/>
    </source>
</evidence>
<accession>A0A162J6G9</accession>
<dbReference type="STRING" id="1081102.A0A162J6G9"/>
<dbReference type="OrthoDB" id="9936937at2759"/>
<reference evidence="4 5" key="1">
    <citation type="journal article" date="2016" name="Genome Biol. Evol.">
        <title>Divergent and convergent evolution of fungal pathogenicity.</title>
        <authorList>
            <person name="Shang Y."/>
            <person name="Xiao G."/>
            <person name="Zheng P."/>
            <person name="Cen K."/>
            <person name="Zhan S."/>
            <person name="Wang C."/>
        </authorList>
    </citation>
    <scope>NUCLEOTIDE SEQUENCE [LARGE SCALE GENOMIC DNA]</scope>
    <source>
        <strain evidence="4 5">RCEF 264</strain>
    </source>
</reference>
<keyword evidence="5" id="KW-1185">Reference proteome</keyword>
<gene>
    <name evidence="4" type="ORF">SPI_03069</name>
</gene>
<dbReference type="PANTHER" id="PTHR36855">
    <property type="entry name" value="CHROMOSOME 10, WHOLE GENOME SHOTGUN SEQUENCE"/>
    <property type="match status" value="1"/>
</dbReference>
<dbReference type="PANTHER" id="PTHR36855:SF1">
    <property type="entry name" value="PEROXISOME MEMBRANE ANCHOR PROTEIN PEX14P N-TERMINAL DOMAIN-CONTAINING PROTEIN"/>
    <property type="match status" value="1"/>
</dbReference>
<feature type="region of interest" description="Disordered" evidence="1">
    <location>
        <begin position="147"/>
        <end position="214"/>
    </location>
</feature>
<feature type="region of interest" description="Disordered" evidence="1">
    <location>
        <begin position="109"/>
        <end position="135"/>
    </location>
</feature>
<feature type="compositionally biased region" description="Polar residues" evidence="1">
    <location>
        <begin position="120"/>
        <end position="135"/>
    </location>
</feature>
<sequence length="322" mass="32889">MDTAPAPDAHTADVFEAFDRFPWSKSRSFLFGLIETLGGPDALRPNPTHEGSTAFCRTVFFHRQTGRRVDLIQYSSFVAAHPEYPSVDRRLLRALYAAAAAAAAVAVSSAETTEGKNGDDSGQQDRSFSSDGISQSRRIADAVAMGPVVDPFDGTPTPPLTQGEGGDHEAGGNVPSWQRSAPRNELRVAQASPAAPPHGGSSGDGGGSNGEAPYSDKFAKIVEAIQTGKEVEGIRHIPDTVVRQPGVTPVGKLKAPQKPWEKAAAAAAAAGPGGGGTAAGTLGVASLPLVDAEFPPPASPEAPPPAATDGGAEASADGAQPS</sequence>
<feature type="domain" description="PEX14-like helix-turn-helix" evidence="3">
    <location>
        <begin position="13"/>
        <end position="82"/>
    </location>
</feature>
<evidence type="ECO:0000256" key="1">
    <source>
        <dbReference type="SAM" id="MobiDB-lite"/>
    </source>
</evidence>
<evidence type="ECO:0000259" key="3">
    <source>
        <dbReference type="Pfam" id="PF25871"/>
    </source>
</evidence>
<evidence type="ECO:0000313" key="4">
    <source>
        <dbReference type="EMBL" id="OAA64422.1"/>
    </source>
</evidence>
<feature type="domain" description="Peroxisomal membrane protein PEX14-like KPWE" evidence="2">
    <location>
        <begin position="213"/>
        <end position="262"/>
    </location>
</feature>
<dbReference type="InterPro" id="IPR058841">
    <property type="entry name" value="HTH_76"/>
</dbReference>
<dbReference type="InterPro" id="IPR040554">
    <property type="entry name" value="KPWE_PEX14_dom"/>
</dbReference>
<feature type="region of interest" description="Disordered" evidence="1">
    <location>
        <begin position="290"/>
        <end position="322"/>
    </location>
</feature>